<protein>
    <recommendedName>
        <fullName evidence="1">YcaO domain-containing protein</fullName>
    </recommendedName>
</protein>
<dbReference type="Pfam" id="PF02624">
    <property type="entry name" value="YcaO"/>
    <property type="match status" value="1"/>
</dbReference>
<evidence type="ECO:0000259" key="1">
    <source>
        <dbReference type="PROSITE" id="PS51664"/>
    </source>
</evidence>
<dbReference type="PANTHER" id="PTHR37809">
    <property type="entry name" value="RIBOSOMAL PROTEIN S12 METHYLTHIOTRANSFERASE ACCESSORY FACTOR YCAO"/>
    <property type="match status" value="1"/>
</dbReference>
<comment type="caution">
    <text evidence="2">The sequence shown here is derived from an EMBL/GenBank/DDBJ whole genome shotgun (WGS) entry which is preliminary data.</text>
</comment>
<dbReference type="InterPro" id="IPR003776">
    <property type="entry name" value="YcaO-like_dom"/>
</dbReference>
<sequence>MFSPPTLGGAGPATTTIEQVALSVGLRPRWRSRTGVVSLSECELIDDAGAPAPGAHGLGKGHNQAEARLYALSEALERFVTGPASLDGAAVRFIPAEELADGVLAEEASAPLLRQLTGSEIACYPYQALHAGRDGATFPLYLGAPWYAGHDGHVYRDRVGDRADYQGLSRYSVQSGYGLAPTQDEAAVHALLETVERDACSLLTIRALMSGRPPTVIDPRTLPEELALLHSQAQREVSATIYLVDATTDLGIPTVLAYCTPSDGPAYRRGQAAALATRDAVSGAITELLQSQMPRTAPPPVALTPLKPYPALHRCARFDLTDALRGAHTTAFLDQPSPESPRAQLRAVLARLAAAGFTAYQRHLAVLPDDVSAVHTLVPGLERFFAIVNGALVVPGPRGRTY</sequence>
<organism evidence="2 3">
    <name type="scientific">Saccharopolyspora halophila</name>
    <dbReference type="NCBI Taxonomy" id="405551"/>
    <lineage>
        <taxon>Bacteria</taxon>
        <taxon>Bacillati</taxon>
        <taxon>Actinomycetota</taxon>
        <taxon>Actinomycetes</taxon>
        <taxon>Pseudonocardiales</taxon>
        <taxon>Pseudonocardiaceae</taxon>
        <taxon>Saccharopolyspora</taxon>
    </lineage>
</organism>
<gene>
    <name evidence="2" type="ORF">GCM10009854_37790</name>
</gene>
<evidence type="ECO:0000313" key="2">
    <source>
        <dbReference type="EMBL" id="GAA2356138.1"/>
    </source>
</evidence>
<reference evidence="3" key="1">
    <citation type="journal article" date="2019" name="Int. J. Syst. Evol. Microbiol.">
        <title>The Global Catalogue of Microorganisms (GCM) 10K type strain sequencing project: providing services to taxonomists for standard genome sequencing and annotation.</title>
        <authorList>
            <consortium name="The Broad Institute Genomics Platform"/>
            <consortium name="The Broad Institute Genome Sequencing Center for Infectious Disease"/>
            <person name="Wu L."/>
            <person name="Ma J."/>
        </authorList>
    </citation>
    <scope>NUCLEOTIDE SEQUENCE [LARGE SCALE GENOMIC DNA]</scope>
    <source>
        <strain evidence="3">JCM 16221</strain>
    </source>
</reference>
<dbReference type="EMBL" id="BAAARA010000015">
    <property type="protein sequence ID" value="GAA2356138.1"/>
    <property type="molecule type" value="Genomic_DNA"/>
</dbReference>
<accession>A0ABP5TQ75</accession>
<evidence type="ECO:0000313" key="3">
    <source>
        <dbReference type="Proteomes" id="UP001501218"/>
    </source>
</evidence>
<dbReference type="Gene3D" id="3.30.1330.230">
    <property type="match status" value="1"/>
</dbReference>
<proteinExistence type="predicted"/>
<dbReference type="RefSeq" id="WP_344134371.1">
    <property type="nucleotide sequence ID" value="NZ_BAAARA010000015.1"/>
</dbReference>
<dbReference type="Proteomes" id="UP001501218">
    <property type="component" value="Unassembled WGS sequence"/>
</dbReference>
<dbReference type="PANTHER" id="PTHR37809:SF1">
    <property type="entry name" value="RIBOSOMAL PROTEIN S12 METHYLTHIOTRANSFERASE ACCESSORY FACTOR YCAO"/>
    <property type="match status" value="1"/>
</dbReference>
<keyword evidence="3" id="KW-1185">Reference proteome</keyword>
<name>A0ABP5TQ75_9PSEU</name>
<feature type="domain" description="YcaO" evidence="1">
    <location>
        <begin position="59"/>
        <end position="402"/>
    </location>
</feature>
<dbReference type="PROSITE" id="PS51664">
    <property type="entry name" value="YCAO"/>
    <property type="match status" value="1"/>
</dbReference>